<sequence length="880" mass="95070">MSTASISICFLDPLPEYILNFVDEVATTLTDTRGIVVAQRPVGQPSQQSSARLILASSANTKNYSPLVQGLDDFLTNLSTALNSIGRHDEAASVRHVFDLCRTPADRGGLGCITSDDGSKQWPNSLVQLQSVQALIEAWLEALNGSESATKLPPPLAIRAAGVGPMTLAEKILAQHAFSLHSPQGLKTGELVRVSVDWVVASELSWVGMKHSMTSIGEEPTVWRNDRFWLAGDHTVDPRTYDQPRVRELMEGMQDAKTRFKMTENQGSNYTILHTEFVRERAEAGMLVIGSDSHTCSAGAVSSLAIGLGAADVMAALATGQTWFKSPESIRVTFTGEPAWYIRGKDVILYILSMLKRNTHAADRIVEFGGPGAEHLSCDARFAICNMCTELGAITGIFVPDEVTHRFVSERRHARYRSNSMYFQPDTDASYAATFEINLGNVESLVALYPSPDNVVPVTETLGMSLDGCFIGACTTTEEDLVLAALVLEAGLNQGLQLAPGKRMVVPGSLPIVSNLRDLGLFEIFIDAGFEQPAVSCSLCLGMGADRAGNGETWLSSQNRNFKNRMGQGSIGHICSAAVVAASSFDMRVTDPRPLLSQISTERYQTLLEKCRQTKRSSVAASRQPAKIASQQIRPVSPMPAYVEPCLSVQPTPASATHPRYKEDQPPKSQTNSDSIISKLYALGDFVDTDAIIPAAFILNSPTDALLGSHCLEFTNPDFRDQVRSGLEVVVAGKAFGCGSSREEAPRALKGLGVKCVIARSFAFIYGRNQPTIGLLGITINDDLFYEAAQTGTPIEINPSARVVTIAGLSFPFEMDDMELALIRRSGLAAAYKTFKKGVFESLCADVPRSTATGYGYEGDRAGLERGKGKVKRVGTGLAW</sequence>
<dbReference type="PANTHER" id="PTHR43822">
    <property type="entry name" value="HOMOACONITASE, MITOCHONDRIAL-RELATED"/>
    <property type="match status" value="1"/>
</dbReference>
<dbReference type="PROSITE" id="PS01244">
    <property type="entry name" value="ACONITASE_2"/>
    <property type="match status" value="1"/>
</dbReference>
<dbReference type="SUPFAM" id="SSF53732">
    <property type="entry name" value="Aconitase iron-sulfur domain"/>
    <property type="match status" value="1"/>
</dbReference>
<keyword evidence="10" id="KW-1185">Reference proteome</keyword>
<dbReference type="InterPro" id="IPR036008">
    <property type="entry name" value="Aconitase_4Fe-4S_dom"/>
</dbReference>
<evidence type="ECO:0000259" key="8">
    <source>
        <dbReference type="Pfam" id="PF00694"/>
    </source>
</evidence>
<evidence type="ECO:0000259" key="7">
    <source>
        <dbReference type="Pfam" id="PF00330"/>
    </source>
</evidence>
<evidence type="ECO:0000256" key="1">
    <source>
        <dbReference type="ARBA" id="ARBA00007185"/>
    </source>
</evidence>
<dbReference type="EMBL" id="JBFTWV010000020">
    <property type="protein sequence ID" value="KAL2797328.1"/>
    <property type="molecule type" value="Genomic_DNA"/>
</dbReference>
<feature type="domain" description="Aconitase/3-isopropylmalate dehydratase large subunit alpha/beta/alpha" evidence="7">
    <location>
        <begin position="241"/>
        <end position="585"/>
    </location>
</feature>
<keyword evidence="5" id="KW-0456">Lyase</keyword>
<dbReference type="InterPro" id="IPR033940">
    <property type="entry name" value="IPMI_Swivel"/>
</dbReference>
<evidence type="ECO:0000256" key="3">
    <source>
        <dbReference type="ARBA" id="ARBA00023004"/>
    </source>
</evidence>
<evidence type="ECO:0000313" key="10">
    <source>
        <dbReference type="Proteomes" id="UP001610563"/>
    </source>
</evidence>
<evidence type="ECO:0000256" key="6">
    <source>
        <dbReference type="SAM" id="MobiDB-lite"/>
    </source>
</evidence>
<name>A0ABR4GE86_9EURO</name>
<gene>
    <name evidence="9" type="ORF">BJX66DRAFT_335229</name>
</gene>
<accession>A0ABR4GE86</accession>
<dbReference type="Gene3D" id="3.20.19.10">
    <property type="entry name" value="Aconitase, domain 4"/>
    <property type="match status" value="1"/>
</dbReference>
<dbReference type="InterPro" id="IPR050067">
    <property type="entry name" value="IPM_dehydratase_rel_enz"/>
</dbReference>
<proteinExistence type="inferred from homology"/>
<comment type="similarity">
    <text evidence="1">Belongs to the aconitase/IPM isomerase family.</text>
</comment>
<dbReference type="InterPro" id="IPR018136">
    <property type="entry name" value="Aconitase_4Fe-4S_BS"/>
</dbReference>
<keyword evidence="2" id="KW-0479">Metal-binding</keyword>
<dbReference type="InterPro" id="IPR015931">
    <property type="entry name" value="Acnase/IPM_dHydase_lsu_aba_1/3"/>
</dbReference>
<dbReference type="PANTHER" id="PTHR43822:SF2">
    <property type="entry name" value="HOMOACONITASE, MITOCHONDRIAL"/>
    <property type="match status" value="1"/>
</dbReference>
<feature type="domain" description="Aconitase A/isopropylmalate dehydratase small subunit swivel" evidence="8">
    <location>
        <begin position="729"/>
        <end position="781"/>
    </location>
</feature>
<dbReference type="PRINTS" id="PR00415">
    <property type="entry name" value="ACONITASE"/>
</dbReference>
<evidence type="ECO:0000313" key="9">
    <source>
        <dbReference type="EMBL" id="KAL2797328.1"/>
    </source>
</evidence>
<dbReference type="SUPFAM" id="SSF52016">
    <property type="entry name" value="LeuD/IlvD-like"/>
    <property type="match status" value="1"/>
</dbReference>
<reference evidence="9 10" key="1">
    <citation type="submission" date="2024-07" db="EMBL/GenBank/DDBJ databases">
        <title>Section-level genome sequencing and comparative genomics of Aspergillus sections Usti and Cavernicolus.</title>
        <authorList>
            <consortium name="Lawrence Berkeley National Laboratory"/>
            <person name="Nybo J.L."/>
            <person name="Vesth T.C."/>
            <person name="Theobald S."/>
            <person name="Frisvad J.C."/>
            <person name="Larsen T.O."/>
            <person name="Kjaerboelling I."/>
            <person name="Rothschild-Mancinelli K."/>
            <person name="Lyhne E.K."/>
            <person name="Kogle M.E."/>
            <person name="Barry K."/>
            <person name="Clum A."/>
            <person name="Na H."/>
            <person name="Ledsgaard L."/>
            <person name="Lin J."/>
            <person name="Lipzen A."/>
            <person name="Kuo A."/>
            <person name="Riley R."/>
            <person name="Mondo S."/>
            <person name="Labutti K."/>
            <person name="Haridas S."/>
            <person name="Pangalinan J."/>
            <person name="Salamov A.A."/>
            <person name="Simmons B.A."/>
            <person name="Magnuson J.K."/>
            <person name="Chen J."/>
            <person name="Drula E."/>
            <person name="Henrissat B."/>
            <person name="Wiebenga A."/>
            <person name="Lubbers R.J."/>
            <person name="Gomes A.C."/>
            <person name="Makela M.R."/>
            <person name="Stajich J."/>
            <person name="Grigoriev I.V."/>
            <person name="Mortensen U.H."/>
            <person name="De Vries R.P."/>
            <person name="Baker S.E."/>
            <person name="Andersen M.R."/>
        </authorList>
    </citation>
    <scope>NUCLEOTIDE SEQUENCE [LARGE SCALE GENOMIC DNA]</scope>
    <source>
        <strain evidence="9 10">CBS 209.92</strain>
    </source>
</reference>
<comment type="caution">
    <text evidence="9">The sequence shown here is derived from an EMBL/GenBank/DDBJ whole genome shotgun (WGS) entry which is preliminary data.</text>
</comment>
<feature type="region of interest" description="Disordered" evidence="6">
    <location>
        <begin position="651"/>
        <end position="673"/>
    </location>
</feature>
<dbReference type="InterPro" id="IPR001030">
    <property type="entry name" value="Acoase/IPM_deHydtase_lsu_aba"/>
</dbReference>
<keyword evidence="4" id="KW-0411">Iron-sulfur</keyword>
<dbReference type="Pfam" id="PF00330">
    <property type="entry name" value="Aconitase"/>
    <property type="match status" value="1"/>
</dbReference>
<dbReference type="Pfam" id="PF00694">
    <property type="entry name" value="Aconitase_C"/>
    <property type="match status" value="1"/>
</dbReference>
<keyword evidence="3" id="KW-0408">Iron</keyword>
<dbReference type="CDD" id="cd01577">
    <property type="entry name" value="IPMI_Swivel"/>
    <property type="match status" value="1"/>
</dbReference>
<protein>
    <submittedName>
        <fullName evidence="9">Aconitase iron-sulfur domain-containing protein</fullName>
    </submittedName>
</protein>
<evidence type="ECO:0000256" key="5">
    <source>
        <dbReference type="ARBA" id="ARBA00023239"/>
    </source>
</evidence>
<organism evidence="9 10">
    <name type="scientific">Aspergillus keveii</name>
    <dbReference type="NCBI Taxonomy" id="714993"/>
    <lineage>
        <taxon>Eukaryota</taxon>
        <taxon>Fungi</taxon>
        <taxon>Dikarya</taxon>
        <taxon>Ascomycota</taxon>
        <taxon>Pezizomycotina</taxon>
        <taxon>Eurotiomycetes</taxon>
        <taxon>Eurotiomycetidae</taxon>
        <taxon>Eurotiales</taxon>
        <taxon>Aspergillaceae</taxon>
        <taxon>Aspergillus</taxon>
        <taxon>Aspergillus subgen. Nidulantes</taxon>
    </lineage>
</organism>
<evidence type="ECO:0000256" key="2">
    <source>
        <dbReference type="ARBA" id="ARBA00022723"/>
    </source>
</evidence>
<dbReference type="InterPro" id="IPR015928">
    <property type="entry name" value="Aconitase/3IPM_dehydase_swvl"/>
</dbReference>
<dbReference type="InterPro" id="IPR000573">
    <property type="entry name" value="AconitaseA/IPMdHydase_ssu_swvl"/>
</dbReference>
<evidence type="ECO:0000256" key="4">
    <source>
        <dbReference type="ARBA" id="ARBA00023014"/>
    </source>
</evidence>
<dbReference type="Proteomes" id="UP001610563">
    <property type="component" value="Unassembled WGS sequence"/>
</dbReference>
<dbReference type="Gene3D" id="3.30.499.10">
    <property type="entry name" value="Aconitase, domain 3"/>
    <property type="match status" value="2"/>
</dbReference>